<accession>A0A518N6D0</accession>
<evidence type="ECO:0000313" key="2">
    <source>
        <dbReference type="EMBL" id="QDW67457.1"/>
    </source>
</evidence>
<evidence type="ECO:0000313" key="3">
    <source>
        <dbReference type="Proteomes" id="UP000316584"/>
    </source>
</evidence>
<protein>
    <submittedName>
        <fullName evidence="2">Uncharacterized protein</fullName>
    </submittedName>
</protein>
<dbReference type="OrthoDB" id="6031180at2"/>
<evidence type="ECO:0000256" key="1">
    <source>
        <dbReference type="SAM" id="Phobius"/>
    </source>
</evidence>
<dbReference type="Proteomes" id="UP000316584">
    <property type="component" value="Chromosome"/>
</dbReference>
<name>A0A518N6D0_9GAMM</name>
<feature type="transmembrane region" description="Helical" evidence="1">
    <location>
        <begin position="26"/>
        <end position="49"/>
    </location>
</feature>
<proteinExistence type="predicted"/>
<gene>
    <name evidence="2" type="ORF">FPZ22_11670</name>
</gene>
<organism evidence="2 3">
    <name type="scientific">Luteimonas granuli</name>
    <dbReference type="NCBI Taxonomy" id="1176533"/>
    <lineage>
        <taxon>Bacteria</taxon>
        <taxon>Pseudomonadati</taxon>
        <taxon>Pseudomonadota</taxon>
        <taxon>Gammaproteobacteria</taxon>
        <taxon>Lysobacterales</taxon>
        <taxon>Lysobacteraceae</taxon>
        <taxon>Luteimonas</taxon>
    </lineage>
</organism>
<keyword evidence="3" id="KW-1185">Reference proteome</keyword>
<dbReference type="AlphaFoldDB" id="A0A518N6D0"/>
<keyword evidence="1" id="KW-0812">Transmembrane</keyword>
<sequence length="746" mass="80475">MSMQNPSPDIPVFAAIRPAGRRQRGFGLVQVMLILVLVGGALAAGAMLLQSKRPVQQAVTQEQTLRWADEAVAAFAASNARLPCPSPTVHGEEDCTGVNAQGWLPLRTLLGASGTGPQIGPVAYMVYRGGASAHLDLTRPGNAYQPPLIDGSPREIITKDKDGKETGRRRFAAVNGLDLCRSLELAEAAGLDSALARITNQAHVPRNVAYGIAAAGSHAGSTRLDDANAGAGQTMEAPWRQWDSGYDDRVRVRTFDRLGQALGCRLLAGGSGPSSGSPYNVSLAGMDVLAAAVTLHDALALLQASNVDATEAAVQGAVKAQISLIFKLVTTAASLSDQITTLVTSATNLTRSIATCIASLGAMCWEVPLKAAAVVTSIVGLGTKGVTLAAKAASLPFVALALDASVKARDLARRADTGKVPQDLDEARSQLKCTLYAEECDEDTQKDVVYKRDDSGNPVPKKDEYGNPLYDAHGNPLYEIESEIVIPRIGLDKQTQIAKAEWDKMQYQVDKLEYYRLAPWGVASRAAMDSNGEPVRDDNGLPTYELVEIESLGKDGSLRSQIQERIHPQRTCGIGDNSTNWEDCDKPRYRKRVEEWVCEPAGSGGGLYDDDCVEVGTRTETVEGKEVVLNNGTQDRVLKVSYAFDWDVATADAVARRKKVEEWVDSNRREQELAKEIKQFEDNIDTWFKGDDSILAKMLTQLDDKDHCQGRGRGNPDDPLANLPAGDKGAAAVYQCPQRRQIHRNL</sequence>
<dbReference type="EMBL" id="CP042218">
    <property type="protein sequence ID" value="QDW67457.1"/>
    <property type="molecule type" value="Genomic_DNA"/>
</dbReference>
<keyword evidence="1" id="KW-1133">Transmembrane helix</keyword>
<dbReference type="KEGG" id="lug:FPZ22_11670"/>
<dbReference type="RefSeq" id="WP_144893163.1">
    <property type="nucleotide sequence ID" value="NZ_CP042218.1"/>
</dbReference>
<reference evidence="2 3" key="1">
    <citation type="submission" date="2019-07" db="EMBL/GenBank/DDBJ databases">
        <title>Full genome sequence of Luteimonas sp. Gr-4.</title>
        <authorList>
            <person name="Im W.-T."/>
        </authorList>
    </citation>
    <scope>NUCLEOTIDE SEQUENCE [LARGE SCALE GENOMIC DNA]</scope>
    <source>
        <strain evidence="2 3">Gr-4</strain>
    </source>
</reference>
<keyword evidence="1" id="KW-0472">Membrane</keyword>